<evidence type="ECO:0000313" key="1">
    <source>
        <dbReference type="EMBL" id="MBB2893471.1"/>
    </source>
</evidence>
<dbReference type="RefSeq" id="WP_183321884.1">
    <property type="nucleotide sequence ID" value="NZ_JACHVQ010000003.1"/>
</dbReference>
<comment type="caution">
    <text evidence="1">The sequence shown here is derived from an EMBL/GenBank/DDBJ whole genome shotgun (WGS) entry which is preliminary data.</text>
</comment>
<dbReference type="AlphaFoldDB" id="A0A839NFL4"/>
<dbReference type="EMBL" id="JACHVQ010000003">
    <property type="protein sequence ID" value="MBB2893471.1"/>
    <property type="molecule type" value="Genomic_DNA"/>
</dbReference>
<dbReference type="Pfam" id="PF13376">
    <property type="entry name" value="OmdA"/>
    <property type="match status" value="1"/>
</dbReference>
<proteinExistence type="predicted"/>
<dbReference type="Gene3D" id="2.40.30.100">
    <property type="entry name" value="AF2212/PG0164-like"/>
    <property type="match status" value="1"/>
</dbReference>
<sequence length="150" mass="16312">MEFAATVELHGKDNLGITVPDDIVEALGGGKRPKVVVTLNGYTYRTSIARMGGQFLFGINKAHRAEAGVHAGDRLTVQLALDTAPREVELPPEVAAGLAEHPEAGRYFATLSYTKQNEYVTWINSAKRPETREQRVATTLANLIAGKPLR</sequence>
<dbReference type="Proteomes" id="UP000559182">
    <property type="component" value="Unassembled WGS sequence"/>
</dbReference>
<dbReference type="InterPro" id="IPR015018">
    <property type="entry name" value="DUF1905"/>
</dbReference>
<reference evidence="1 2" key="1">
    <citation type="submission" date="2020-08" db="EMBL/GenBank/DDBJ databases">
        <title>Sequencing the genomes of 1000 actinobacteria strains.</title>
        <authorList>
            <person name="Klenk H.-P."/>
        </authorList>
    </citation>
    <scope>NUCLEOTIDE SEQUENCE [LARGE SCALE GENOMIC DNA]</scope>
    <source>
        <strain evidence="1 2">DSM 105369</strain>
    </source>
</reference>
<protein>
    <submittedName>
        <fullName evidence="1">Uncharacterized protein YdeI (YjbR/CyaY-like superfamily)</fullName>
    </submittedName>
</protein>
<dbReference type="InterPro" id="IPR037079">
    <property type="entry name" value="AF2212/PG0164-like_sf"/>
</dbReference>
<evidence type="ECO:0000313" key="2">
    <source>
        <dbReference type="Proteomes" id="UP000559182"/>
    </source>
</evidence>
<accession>A0A839NFL4</accession>
<organism evidence="1 2">
    <name type="scientific">Flexivirga oryzae</name>
    <dbReference type="NCBI Taxonomy" id="1794944"/>
    <lineage>
        <taxon>Bacteria</taxon>
        <taxon>Bacillati</taxon>
        <taxon>Actinomycetota</taxon>
        <taxon>Actinomycetes</taxon>
        <taxon>Micrococcales</taxon>
        <taxon>Dermacoccaceae</taxon>
        <taxon>Flexivirga</taxon>
    </lineage>
</organism>
<dbReference type="SUPFAM" id="SSF141694">
    <property type="entry name" value="AF2212/PG0164-like"/>
    <property type="match status" value="1"/>
</dbReference>
<name>A0A839NFL4_9MICO</name>
<gene>
    <name evidence="1" type="ORF">FHU39_003502</name>
</gene>
<keyword evidence="2" id="KW-1185">Reference proteome</keyword>
<dbReference type="Pfam" id="PF08922">
    <property type="entry name" value="DUF1905"/>
    <property type="match status" value="1"/>
</dbReference>